<name>A0A6C0G5I1_9BACL</name>
<reference evidence="1 2" key="1">
    <citation type="submission" date="2020-01" db="EMBL/GenBank/DDBJ databases">
        <title>Paenibacillus sp. nov., isolated from tomato rhizosphere.</title>
        <authorList>
            <person name="Weon H.-Y."/>
            <person name="Lee S.A."/>
        </authorList>
    </citation>
    <scope>NUCLEOTIDE SEQUENCE [LARGE SCALE GENOMIC DNA]</scope>
    <source>
        <strain evidence="1 2">12200R-189</strain>
    </source>
</reference>
<dbReference type="Proteomes" id="UP000476064">
    <property type="component" value="Chromosome"/>
</dbReference>
<organism evidence="1 2">
    <name type="scientific">Paenibacillus lycopersici</name>
    <dbReference type="NCBI Taxonomy" id="2704462"/>
    <lineage>
        <taxon>Bacteria</taxon>
        <taxon>Bacillati</taxon>
        <taxon>Bacillota</taxon>
        <taxon>Bacilli</taxon>
        <taxon>Bacillales</taxon>
        <taxon>Paenibacillaceae</taxon>
        <taxon>Paenibacillus</taxon>
    </lineage>
</organism>
<accession>A0A6C0G5I1</accession>
<proteinExistence type="predicted"/>
<evidence type="ECO:0000313" key="2">
    <source>
        <dbReference type="Proteomes" id="UP000476064"/>
    </source>
</evidence>
<gene>
    <name evidence="1" type="ORF">GXP70_10480</name>
</gene>
<evidence type="ECO:0000313" key="1">
    <source>
        <dbReference type="EMBL" id="QHT60325.1"/>
    </source>
</evidence>
<dbReference type="KEGG" id="plyc:GXP70_10480"/>
<dbReference type="RefSeq" id="WP_162356455.1">
    <property type="nucleotide sequence ID" value="NZ_CP048209.1"/>
</dbReference>
<dbReference type="EMBL" id="CP048209">
    <property type="protein sequence ID" value="QHT60325.1"/>
    <property type="molecule type" value="Genomic_DNA"/>
</dbReference>
<protein>
    <submittedName>
        <fullName evidence="1">Uncharacterized protein</fullName>
    </submittedName>
</protein>
<dbReference type="AlphaFoldDB" id="A0A6C0G5I1"/>
<sequence length="90" mass="10509">MRLEDALFNWLQIQLVAEARPDDRAAADTRDFFMDILTEDHGVTNLSVHKTDDTMVHLKYDKDGRAKLQMYDREAAERLLADIIQNPKYN</sequence>
<keyword evidence="2" id="KW-1185">Reference proteome</keyword>